<proteinExistence type="predicted"/>
<evidence type="ECO:0000313" key="2">
    <source>
        <dbReference type="Proteomes" id="UP000028990"/>
    </source>
</evidence>
<accession>A0A091DCF3</accession>
<evidence type="ECO:0000313" key="1">
    <source>
        <dbReference type="EMBL" id="KFO27955.1"/>
    </source>
</evidence>
<dbReference type="EMBL" id="KN122834">
    <property type="protein sequence ID" value="KFO27955.1"/>
    <property type="molecule type" value="Genomic_DNA"/>
</dbReference>
<sequence>MTMRGKYPESALDIQAAMTVQLQMIVRTTPRTATESDKNYDKSEVFTESQSVLEELCLIPSAGVENGTDVTLTTTECRNSAGCEVLPYHGTEECPTRKCTNGFERISSRSGWKETTEGWERRPRGNNKGILLKVRQAQDSEQTLVDCTKDTRRVHTRRYAYCYWQQK</sequence>
<gene>
    <name evidence="1" type="ORF">H920_10636</name>
</gene>
<name>A0A091DCF3_FUKDA</name>
<dbReference type="AlphaFoldDB" id="A0A091DCF3"/>
<protein>
    <submittedName>
        <fullName evidence="1">Uncharacterized protein</fullName>
    </submittedName>
</protein>
<reference evidence="1 2" key="1">
    <citation type="submission" date="2013-11" db="EMBL/GenBank/DDBJ databases">
        <title>The Damaraland mole rat (Fukomys damarensis) genome and evolution of African mole rats.</title>
        <authorList>
            <person name="Gladyshev V.N."/>
            <person name="Fang X."/>
        </authorList>
    </citation>
    <scope>NUCLEOTIDE SEQUENCE [LARGE SCALE GENOMIC DNA]</scope>
    <source>
        <tissue evidence="1">Liver</tissue>
    </source>
</reference>
<organism evidence="1 2">
    <name type="scientific">Fukomys damarensis</name>
    <name type="common">Damaraland mole rat</name>
    <name type="synonym">Cryptomys damarensis</name>
    <dbReference type="NCBI Taxonomy" id="885580"/>
    <lineage>
        <taxon>Eukaryota</taxon>
        <taxon>Metazoa</taxon>
        <taxon>Chordata</taxon>
        <taxon>Craniata</taxon>
        <taxon>Vertebrata</taxon>
        <taxon>Euteleostomi</taxon>
        <taxon>Mammalia</taxon>
        <taxon>Eutheria</taxon>
        <taxon>Euarchontoglires</taxon>
        <taxon>Glires</taxon>
        <taxon>Rodentia</taxon>
        <taxon>Hystricomorpha</taxon>
        <taxon>Bathyergidae</taxon>
        <taxon>Fukomys</taxon>
    </lineage>
</organism>
<dbReference type="Proteomes" id="UP000028990">
    <property type="component" value="Unassembled WGS sequence"/>
</dbReference>
<keyword evidence="2" id="KW-1185">Reference proteome</keyword>